<dbReference type="EMBL" id="CP046620">
    <property type="protein sequence ID" value="QHQ35620.1"/>
    <property type="molecule type" value="Genomic_DNA"/>
</dbReference>
<keyword evidence="4" id="KW-1185">Reference proteome</keyword>
<dbReference type="KEGG" id="amaq:GO499_10740"/>
<dbReference type="Gene3D" id="1.20.1050.10">
    <property type="match status" value="1"/>
</dbReference>
<dbReference type="SUPFAM" id="SSF52833">
    <property type="entry name" value="Thioredoxin-like"/>
    <property type="match status" value="1"/>
</dbReference>
<dbReference type="SFLD" id="SFLDG01150">
    <property type="entry name" value="Main.1:_Beta-like"/>
    <property type="match status" value="1"/>
</dbReference>
<dbReference type="CDD" id="cd03046">
    <property type="entry name" value="GST_N_GTT1_like"/>
    <property type="match status" value="1"/>
</dbReference>
<feature type="domain" description="GST C-terminal" evidence="2">
    <location>
        <begin position="87"/>
        <end position="214"/>
    </location>
</feature>
<dbReference type="SFLD" id="SFLDS00019">
    <property type="entry name" value="Glutathione_Transferase_(cytos"/>
    <property type="match status" value="1"/>
</dbReference>
<evidence type="ECO:0000313" key="4">
    <source>
        <dbReference type="Proteomes" id="UP000464495"/>
    </source>
</evidence>
<name>A0A6P1T1C7_9RHOB</name>
<dbReference type="InterPro" id="IPR010987">
    <property type="entry name" value="Glutathione-S-Trfase_C-like"/>
</dbReference>
<dbReference type="InterPro" id="IPR004045">
    <property type="entry name" value="Glutathione_S-Trfase_N"/>
</dbReference>
<dbReference type="Proteomes" id="UP000464495">
    <property type="component" value="Chromosome"/>
</dbReference>
<evidence type="ECO:0000313" key="3">
    <source>
        <dbReference type="EMBL" id="QHQ35620.1"/>
    </source>
</evidence>
<keyword evidence="3" id="KW-0808">Transferase</keyword>
<dbReference type="AlphaFoldDB" id="A0A6P1T1C7"/>
<dbReference type="InterPro" id="IPR036249">
    <property type="entry name" value="Thioredoxin-like_sf"/>
</dbReference>
<sequence length="221" mass="24870">MTRVLHHCHQTRSMRSLWLLHELELAFDLVVHPFGPDLYTPEYRSIHPLGRVPCLVDGDVTLFESGAIAEYLCETYARQGSLWRSPGSPDRAAWLQWLHYAETIAVHVANLTQQHIVIWEDAQRSPMVMKLEARRLAKALAVVEKALAGRDWMLPSGFSAVDTGIGYSVYAAQHFCDISSLPNIRAYLDRCALRPAFASALPPDDAPRLYARPFYAEPGKA</sequence>
<reference evidence="3 4" key="1">
    <citation type="submission" date="2019-12" db="EMBL/GenBank/DDBJ databases">
        <title>Complete genome sequence of Algicella marina strain 9Alg 56(T) isolated from the red alga Tichocarpus crinitus.</title>
        <authorList>
            <person name="Kim S.-G."/>
            <person name="Nedashkovskaya O.I."/>
        </authorList>
    </citation>
    <scope>NUCLEOTIDE SEQUENCE [LARGE SCALE GENOMIC DNA]</scope>
    <source>
        <strain evidence="3 4">9Alg 56</strain>
    </source>
</reference>
<organism evidence="3 4">
    <name type="scientific">Algicella marina</name>
    <dbReference type="NCBI Taxonomy" id="2683284"/>
    <lineage>
        <taxon>Bacteria</taxon>
        <taxon>Pseudomonadati</taxon>
        <taxon>Pseudomonadota</taxon>
        <taxon>Alphaproteobacteria</taxon>
        <taxon>Rhodobacterales</taxon>
        <taxon>Paracoccaceae</taxon>
        <taxon>Algicella</taxon>
    </lineage>
</organism>
<accession>A0A6P1T1C7</accession>
<evidence type="ECO:0000259" key="2">
    <source>
        <dbReference type="PROSITE" id="PS50405"/>
    </source>
</evidence>
<dbReference type="InterPro" id="IPR036282">
    <property type="entry name" value="Glutathione-S-Trfase_C_sf"/>
</dbReference>
<dbReference type="Gene3D" id="3.40.30.10">
    <property type="entry name" value="Glutaredoxin"/>
    <property type="match status" value="1"/>
</dbReference>
<evidence type="ECO:0000259" key="1">
    <source>
        <dbReference type="PROSITE" id="PS50404"/>
    </source>
</evidence>
<feature type="domain" description="GST N-terminal" evidence="1">
    <location>
        <begin position="1"/>
        <end position="80"/>
    </location>
</feature>
<dbReference type="GO" id="GO:0016740">
    <property type="term" value="F:transferase activity"/>
    <property type="evidence" value="ECO:0007669"/>
    <property type="project" value="UniProtKB-KW"/>
</dbReference>
<dbReference type="SUPFAM" id="SSF47616">
    <property type="entry name" value="GST C-terminal domain-like"/>
    <property type="match status" value="1"/>
</dbReference>
<gene>
    <name evidence="3" type="ORF">GO499_10740</name>
</gene>
<dbReference type="PROSITE" id="PS50404">
    <property type="entry name" value="GST_NTER"/>
    <property type="match status" value="1"/>
</dbReference>
<dbReference type="PANTHER" id="PTHR44051:SF8">
    <property type="entry name" value="GLUTATHIONE S-TRANSFERASE GSTA"/>
    <property type="match status" value="1"/>
</dbReference>
<dbReference type="InterPro" id="IPR040079">
    <property type="entry name" value="Glutathione_S-Trfase"/>
</dbReference>
<dbReference type="Pfam" id="PF13409">
    <property type="entry name" value="GST_N_2"/>
    <property type="match status" value="1"/>
</dbReference>
<dbReference type="PANTHER" id="PTHR44051">
    <property type="entry name" value="GLUTATHIONE S-TRANSFERASE-RELATED"/>
    <property type="match status" value="1"/>
</dbReference>
<protein>
    <submittedName>
        <fullName evidence="3">Glutathione S-transferase family protein</fullName>
    </submittedName>
</protein>
<dbReference type="SFLD" id="SFLDG00358">
    <property type="entry name" value="Main_(cytGST)"/>
    <property type="match status" value="1"/>
</dbReference>
<proteinExistence type="predicted"/>
<dbReference type="PROSITE" id="PS50405">
    <property type="entry name" value="GST_CTER"/>
    <property type="match status" value="1"/>
</dbReference>